<name>A0A4V6QIZ0_9MICO</name>
<comment type="caution">
    <text evidence="2">The sequence shown here is derived from an EMBL/GenBank/DDBJ whole genome shotgun (WGS) entry which is preliminary data.</text>
</comment>
<keyword evidence="1" id="KW-0233">DNA recombination</keyword>
<protein>
    <submittedName>
        <fullName evidence="2">Site-specific integrase</fullName>
    </submittedName>
</protein>
<organism evidence="2 3">
    <name type="scientific">Cryobacterium serini</name>
    <dbReference type="NCBI Taxonomy" id="1259201"/>
    <lineage>
        <taxon>Bacteria</taxon>
        <taxon>Bacillati</taxon>
        <taxon>Actinomycetota</taxon>
        <taxon>Actinomycetes</taxon>
        <taxon>Micrococcales</taxon>
        <taxon>Microbacteriaceae</taxon>
        <taxon>Cryobacterium</taxon>
    </lineage>
</organism>
<evidence type="ECO:0000313" key="3">
    <source>
        <dbReference type="Proteomes" id="UP000297626"/>
    </source>
</evidence>
<proteinExistence type="predicted"/>
<dbReference type="GO" id="GO:0006310">
    <property type="term" value="P:DNA recombination"/>
    <property type="evidence" value="ECO:0007669"/>
    <property type="project" value="UniProtKB-KW"/>
</dbReference>
<dbReference type="Proteomes" id="UP000297626">
    <property type="component" value="Unassembled WGS sequence"/>
</dbReference>
<reference evidence="2 3" key="1">
    <citation type="submission" date="2019-03" db="EMBL/GenBank/DDBJ databases">
        <title>Genomics of glacier-inhabiting Cryobacterium strains.</title>
        <authorList>
            <person name="Liu Q."/>
            <person name="Xin Y.-H."/>
        </authorList>
    </citation>
    <scope>NUCLEOTIDE SEQUENCE [LARGE SCALE GENOMIC DNA]</scope>
    <source>
        <strain evidence="2 3">Sr54</strain>
    </source>
</reference>
<dbReference type="SUPFAM" id="SSF56349">
    <property type="entry name" value="DNA breaking-rejoining enzymes"/>
    <property type="match status" value="1"/>
</dbReference>
<dbReference type="GO" id="GO:0015074">
    <property type="term" value="P:DNA integration"/>
    <property type="evidence" value="ECO:0007669"/>
    <property type="project" value="InterPro"/>
</dbReference>
<dbReference type="EMBL" id="SOHN01000003">
    <property type="protein sequence ID" value="TFD91506.1"/>
    <property type="molecule type" value="Genomic_DNA"/>
</dbReference>
<evidence type="ECO:0000313" key="2">
    <source>
        <dbReference type="EMBL" id="TFD91506.1"/>
    </source>
</evidence>
<dbReference type="InterPro" id="IPR011010">
    <property type="entry name" value="DNA_brk_join_enz"/>
</dbReference>
<gene>
    <name evidence="2" type="ORF">E3T51_01170</name>
</gene>
<dbReference type="AlphaFoldDB" id="A0A4V6QIZ0"/>
<evidence type="ECO:0000256" key="1">
    <source>
        <dbReference type="ARBA" id="ARBA00023172"/>
    </source>
</evidence>
<dbReference type="Gene3D" id="1.10.443.10">
    <property type="entry name" value="Intergrase catalytic core"/>
    <property type="match status" value="1"/>
</dbReference>
<dbReference type="InterPro" id="IPR013762">
    <property type="entry name" value="Integrase-like_cat_sf"/>
</dbReference>
<keyword evidence="3" id="KW-1185">Reference proteome</keyword>
<dbReference type="GO" id="GO:0003677">
    <property type="term" value="F:DNA binding"/>
    <property type="evidence" value="ECO:0007669"/>
    <property type="project" value="InterPro"/>
</dbReference>
<sequence>MLAITTHSLRHVAASWLFRRTGAFSSMQRMLGHASAAMALDVNGDLFEDDVDTVAIALSNRALRTNVGKCVQSGEKTAETDLETNSDRQF</sequence>
<accession>A0A4V6QIZ0</accession>